<accession>A0ABD0J369</accession>
<reference evidence="3 4" key="1">
    <citation type="journal article" date="2023" name="Sci. Data">
        <title>Genome assembly of the Korean intertidal mud-creeper Batillaria attramentaria.</title>
        <authorList>
            <person name="Patra A.K."/>
            <person name="Ho P.T."/>
            <person name="Jun S."/>
            <person name="Lee S.J."/>
            <person name="Kim Y."/>
            <person name="Won Y.J."/>
        </authorList>
    </citation>
    <scope>NUCLEOTIDE SEQUENCE [LARGE SCALE GENOMIC DNA]</scope>
    <source>
        <strain evidence="3">Wonlab-2016</strain>
    </source>
</reference>
<evidence type="ECO:0000256" key="2">
    <source>
        <dbReference type="SAM" id="MobiDB-lite"/>
    </source>
</evidence>
<keyword evidence="1" id="KW-0175">Coiled coil</keyword>
<organism evidence="3 4">
    <name type="scientific">Batillaria attramentaria</name>
    <dbReference type="NCBI Taxonomy" id="370345"/>
    <lineage>
        <taxon>Eukaryota</taxon>
        <taxon>Metazoa</taxon>
        <taxon>Spiralia</taxon>
        <taxon>Lophotrochozoa</taxon>
        <taxon>Mollusca</taxon>
        <taxon>Gastropoda</taxon>
        <taxon>Caenogastropoda</taxon>
        <taxon>Sorbeoconcha</taxon>
        <taxon>Cerithioidea</taxon>
        <taxon>Batillariidae</taxon>
        <taxon>Batillaria</taxon>
    </lineage>
</organism>
<evidence type="ECO:0000313" key="3">
    <source>
        <dbReference type="EMBL" id="KAK7455912.1"/>
    </source>
</evidence>
<feature type="compositionally biased region" description="Low complexity" evidence="2">
    <location>
        <begin position="705"/>
        <end position="715"/>
    </location>
</feature>
<dbReference type="Proteomes" id="UP001519460">
    <property type="component" value="Unassembled WGS sequence"/>
</dbReference>
<dbReference type="EMBL" id="JACVVK020000690">
    <property type="protein sequence ID" value="KAK7455912.1"/>
    <property type="molecule type" value="Genomic_DNA"/>
</dbReference>
<comment type="caution">
    <text evidence="3">The sequence shown here is derived from an EMBL/GenBank/DDBJ whole genome shotgun (WGS) entry which is preliminary data.</text>
</comment>
<evidence type="ECO:0000313" key="4">
    <source>
        <dbReference type="Proteomes" id="UP001519460"/>
    </source>
</evidence>
<evidence type="ECO:0000256" key="1">
    <source>
        <dbReference type="SAM" id="Coils"/>
    </source>
</evidence>
<keyword evidence="4" id="KW-1185">Reference proteome</keyword>
<proteinExistence type="predicted"/>
<name>A0ABD0J369_9CAEN</name>
<dbReference type="AlphaFoldDB" id="A0ABD0J369"/>
<feature type="coiled-coil region" evidence="1">
    <location>
        <begin position="186"/>
        <end position="213"/>
    </location>
</feature>
<feature type="region of interest" description="Disordered" evidence="2">
    <location>
        <begin position="665"/>
        <end position="736"/>
    </location>
</feature>
<feature type="compositionally biased region" description="Basic and acidic residues" evidence="2">
    <location>
        <begin position="675"/>
        <end position="688"/>
    </location>
</feature>
<gene>
    <name evidence="3" type="ORF">BaRGS_00039446</name>
</gene>
<sequence length="868" mass="97889">MYVFLKFCDIEKVISNVSVDDDCLPMVDGATPVSPGGQHGVSVEAIHWFKALAMEAVYIDCSSRDARWCAKTVADQMVTTIPDPPLSPVRLRRNPKKTIALTPAPPPKQFMPETARPLFSQHPQMLHFDPNVDEMFERAEDILTSMNQGKMSNEDVQREVAQLLHVHVFPAVCFVKADAPVLEGCLRRITVKIRSVEREIMQKEQAINITETSLNKQKDRIVAQEELARDSYVRMCNRSFLDAFYVHVTKDIQTLNVSLELIQGKVNLLKRTSEDVAKLQVLKQERDGIHERLEILMQIREAIRNVLYRPHILQKKQKKRRKARPQEENCLHNIFLEVHETLKILKEDLKRLCYKKLHFSSMREAIEATLKVIKQDSGEVQGDLSEFSVLSTIEDRNTTWQSMQTKLSAWMEDKECPLYKVHMDGCQLIEDMSRSMLSDFELASMGLEPSDVTLVNLGDGDAKKSDHGVPGDSKSANLDAIFTSAGDATGGQLNVDARAHMVDVIKDQVKNHSWDMADRIVRKMGFDPKCNRHVNRAWLCYMPHFCNTALAAVERVYFHFHSKKVARLQKMVSSLALADIMDEKFFADLFVNSLARDSGRHRTSDDSNFELLTLARSHSMESLAAVSLDLQRCSVTDLYAIANKDGARLQQRLELDSVGCFSSASVVSHSGSDSGEEKGGSRLGRKDSSSVSPSGDPLHPKDASPSDSSDSGASVHSDDLFSAEDPSSEKQASSTITSSQTVASVVGLFESIVQPFHELVQNVLDCPDFFQKLQAVWRTNKFLSEKVTLHCRSNGMDSLLPMSIFAIVSLRKELFVRYYVQLLMLIDFKPDFCLHSMYDFSLMNAYSPYMFLFEHQVRSTVVTPESNV</sequence>
<protein>
    <submittedName>
        <fullName evidence="3">Uncharacterized protein</fullName>
    </submittedName>
</protein>